<dbReference type="PANTHER" id="PTHR22937">
    <property type="entry name" value="E3 UBIQUITIN-PROTEIN LIGASE RNF165"/>
    <property type="match status" value="1"/>
</dbReference>
<dbReference type="AlphaFoldDB" id="A0AA88A6K9"/>
<proteinExistence type="predicted"/>
<gene>
    <name evidence="8" type="ORF">TIFTF001_016626</name>
</gene>
<dbReference type="EMBL" id="BTGU01000025">
    <property type="protein sequence ID" value="GMN47432.1"/>
    <property type="molecule type" value="Genomic_DNA"/>
</dbReference>
<keyword evidence="3" id="KW-0808">Transferase</keyword>
<evidence type="ECO:0000256" key="1">
    <source>
        <dbReference type="ARBA" id="ARBA00000900"/>
    </source>
</evidence>
<evidence type="ECO:0000313" key="8">
    <source>
        <dbReference type="EMBL" id="GMN47432.1"/>
    </source>
</evidence>
<organism evidence="8 9">
    <name type="scientific">Ficus carica</name>
    <name type="common">Common fig</name>
    <dbReference type="NCBI Taxonomy" id="3494"/>
    <lineage>
        <taxon>Eukaryota</taxon>
        <taxon>Viridiplantae</taxon>
        <taxon>Streptophyta</taxon>
        <taxon>Embryophyta</taxon>
        <taxon>Tracheophyta</taxon>
        <taxon>Spermatophyta</taxon>
        <taxon>Magnoliopsida</taxon>
        <taxon>eudicotyledons</taxon>
        <taxon>Gunneridae</taxon>
        <taxon>Pentapetalae</taxon>
        <taxon>rosids</taxon>
        <taxon>fabids</taxon>
        <taxon>Rosales</taxon>
        <taxon>Moraceae</taxon>
        <taxon>Ficeae</taxon>
        <taxon>Ficus</taxon>
    </lineage>
</organism>
<dbReference type="InterPro" id="IPR045191">
    <property type="entry name" value="MBR1/2-like"/>
</dbReference>
<dbReference type="Proteomes" id="UP001187192">
    <property type="component" value="Unassembled WGS sequence"/>
</dbReference>
<reference evidence="8" key="1">
    <citation type="submission" date="2023-07" db="EMBL/GenBank/DDBJ databases">
        <title>draft genome sequence of fig (Ficus carica).</title>
        <authorList>
            <person name="Takahashi T."/>
            <person name="Nishimura K."/>
        </authorList>
    </citation>
    <scope>NUCLEOTIDE SEQUENCE</scope>
</reference>
<evidence type="ECO:0000256" key="2">
    <source>
        <dbReference type="ARBA" id="ARBA00012483"/>
    </source>
</evidence>
<evidence type="ECO:0000256" key="3">
    <source>
        <dbReference type="ARBA" id="ARBA00022679"/>
    </source>
</evidence>
<evidence type="ECO:0000256" key="6">
    <source>
        <dbReference type="ARBA" id="ARBA00022786"/>
    </source>
</evidence>
<dbReference type="GO" id="GO:0061630">
    <property type="term" value="F:ubiquitin protein ligase activity"/>
    <property type="evidence" value="ECO:0007669"/>
    <property type="project" value="UniProtKB-EC"/>
</dbReference>
<dbReference type="PANTHER" id="PTHR22937:SF208">
    <property type="entry name" value="RING-TYPE E3 UBIQUITIN TRANSFERASE"/>
    <property type="match status" value="1"/>
</dbReference>
<evidence type="ECO:0000256" key="4">
    <source>
        <dbReference type="ARBA" id="ARBA00022723"/>
    </source>
</evidence>
<accession>A0AA88A6K9</accession>
<keyword evidence="6" id="KW-0833">Ubl conjugation pathway</keyword>
<evidence type="ECO:0000256" key="7">
    <source>
        <dbReference type="ARBA" id="ARBA00022833"/>
    </source>
</evidence>
<keyword evidence="7" id="KW-0862">Zinc</keyword>
<evidence type="ECO:0000313" key="9">
    <source>
        <dbReference type="Proteomes" id="UP001187192"/>
    </source>
</evidence>
<keyword evidence="9" id="KW-1185">Reference proteome</keyword>
<dbReference type="EC" id="2.3.2.27" evidence="2"/>
<comment type="catalytic activity">
    <reaction evidence="1">
        <text>S-ubiquitinyl-[E2 ubiquitin-conjugating enzyme]-L-cysteine + [acceptor protein]-L-lysine = [E2 ubiquitin-conjugating enzyme]-L-cysteine + N(6)-ubiquitinyl-[acceptor protein]-L-lysine.</text>
        <dbReference type="EC" id="2.3.2.27"/>
    </reaction>
</comment>
<keyword evidence="4" id="KW-0479">Metal-binding</keyword>
<protein>
    <recommendedName>
        <fullName evidence="2">RING-type E3 ubiquitin transferase</fullName>
        <ecNumber evidence="2">2.3.2.27</ecNumber>
    </recommendedName>
</protein>
<keyword evidence="5" id="KW-0863">Zinc-finger</keyword>
<comment type="caution">
    <text evidence="8">The sequence shown here is derived from an EMBL/GenBank/DDBJ whole genome shotgun (WGS) entry which is preliminary data.</text>
</comment>
<sequence length="141" mass="16456">MVADLALYSFRLADRFLDNSASLMILTVSDRSEFRLVAEEFEAFSQLLIHFTTETMHYYYRDMWFDVDNMSYEELLALEDQIGYVSTGLSKEEALTSLKYSKYFLFAEEDAQNEFCSICQLLFDTDLSHTQTTGFVQHLVL</sequence>
<evidence type="ECO:0000256" key="5">
    <source>
        <dbReference type="ARBA" id="ARBA00022771"/>
    </source>
</evidence>
<name>A0AA88A6K9_FICCA</name>
<dbReference type="GO" id="GO:0008270">
    <property type="term" value="F:zinc ion binding"/>
    <property type="evidence" value="ECO:0007669"/>
    <property type="project" value="UniProtKB-KW"/>
</dbReference>